<name>A0A4V1IPJ4_9FUNG</name>
<evidence type="ECO:0000256" key="1">
    <source>
        <dbReference type="SAM" id="MobiDB-lite"/>
    </source>
</evidence>
<reference evidence="3" key="1">
    <citation type="journal article" date="2018" name="Nat. Microbiol.">
        <title>Leveraging single-cell genomics to expand the fungal tree of life.</title>
        <authorList>
            <person name="Ahrendt S.R."/>
            <person name="Quandt C.A."/>
            <person name="Ciobanu D."/>
            <person name="Clum A."/>
            <person name="Salamov A."/>
            <person name="Andreopoulos B."/>
            <person name="Cheng J.F."/>
            <person name="Woyke T."/>
            <person name="Pelin A."/>
            <person name="Henrissat B."/>
            <person name="Reynolds N.K."/>
            <person name="Benny G.L."/>
            <person name="Smith M.E."/>
            <person name="James T.Y."/>
            <person name="Grigoriev I.V."/>
        </authorList>
    </citation>
    <scope>NUCLEOTIDE SEQUENCE [LARGE SCALE GENOMIC DNA]</scope>
</reference>
<dbReference type="Proteomes" id="UP000269721">
    <property type="component" value="Unassembled WGS sequence"/>
</dbReference>
<evidence type="ECO:0000313" key="2">
    <source>
        <dbReference type="EMBL" id="RKO83267.1"/>
    </source>
</evidence>
<keyword evidence="3" id="KW-1185">Reference proteome</keyword>
<organism evidence="2 3">
    <name type="scientific">Blyttiomyces helicus</name>
    <dbReference type="NCBI Taxonomy" id="388810"/>
    <lineage>
        <taxon>Eukaryota</taxon>
        <taxon>Fungi</taxon>
        <taxon>Fungi incertae sedis</taxon>
        <taxon>Chytridiomycota</taxon>
        <taxon>Chytridiomycota incertae sedis</taxon>
        <taxon>Chytridiomycetes</taxon>
        <taxon>Chytridiomycetes incertae sedis</taxon>
        <taxon>Blyttiomyces</taxon>
    </lineage>
</organism>
<feature type="region of interest" description="Disordered" evidence="1">
    <location>
        <begin position="1"/>
        <end position="44"/>
    </location>
</feature>
<dbReference type="InterPro" id="IPR007914">
    <property type="entry name" value="UPF0193"/>
</dbReference>
<evidence type="ECO:0000313" key="3">
    <source>
        <dbReference type="Proteomes" id="UP000269721"/>
    </source>
</evidence>
<gene>
    <name evidence="2" type="ORF">BDK51DRAFT_39729</name>
</gene>
<dbReference type="EMBL" id="ML001445">
    <property type="protein sequence ID" value="RKO83267.1"/>
    <property type="molecule type" value="Genomic_DNA"/>
</dbReference>
<dbReference type="OrthoDB" id="189770at2759"/>
<feature type="compositionally biased region" description="Basic and acidic residues" evidence="1">
    <location>
        <begin position="66"/>
        <end position="77"/>
    </location>
</feature>
<feature type="compositionally biased region" description="Basic residues" evidence="1">
    <location>
        <begin position="32"/>
        <end position="44"/>
    </location>
</feature>
<accession>A0A4V1IPJ4</accession>
<proteinExistence type="predicted"/>
<feature type="region of interest" description="Disordered" evidence="1">
    <location>
        <begin position="66"/>
        <end position="102"/>
    </location>
</feature>
<protein>
    <submittedName>
        <fullName evidence="2">Uncharacterized protein</fullName>
    </submittedName>
</protein>
<sequence length="102" mass="11196">MTFASRRTSNDTTATPTTATTTTPDVTPTPPPRRHPFDRHRRPMIRTLDRIIASDAYDVDGFRPMAKKDSRKEKEKLQNLMASNGASAVAAEDDDDGHGGAL</sequence>
<feature type="compositionally biased region" description="Low complexity" evidence="1">
    <location>
        <begin position="1"/>
        <end position="26"/>
    </location>
</feature>
<dbReference type="Pfam" id="PF05250">
    <property type="entry name" value="UPF0193"/>
    <property type="match status" value="1"/>
</dbReference>
<dbReference type="AlphaFoldDB" id="A0A4V1IPJ4"/>